<feature type="domain" description="Thioesterase" evidence="1">
    <location>
        <begin position="110"/>
        <end position="177"/>
    </location>
</feature>
<accession>A0A438NBW6</accession>
<name>A0A438NBW6_EXOME</name>
<proteinExistence type="predicted"/>
<evidence type="ECO:0000259" key="1">
    <source>
        <dbReference type="Pfam" id="PF03061"/>
    </source>
</evidence>
<dbReference type="InterPro" id="IPR006683">
    <property type="entry name" value="Thioestr_dom"/>
</dbReference>
<reference evidence="2 3" key="1">
    <citation type="submission" date="2017-03" db="EMBL/GenBank/DDBJ databases">
        <title>Genomes of endolithic fungi from Antarctica.</title>
        <authorList>
            <person name="Coleine C."/>
            <person name="Masonjones S."/>
            <person name="Stajich J.E."/>
        </authorList>
    </citation>
    <scope>NUCLEOTIDE SEQUENCE [LARGE SCALE GENOMIC DNA]</scope>
    <source>
        <strain evidence="2 3">CCFEE 6314</strain>
    </source>
</reference>
<dbReference type="VEuPathDB" id="FungiDB:PV10_02641"/>
<evidence type="ECO:0000313" key="3">
    <source>
        <dbReference type="Proteomes" id="UP000288859"/>
    </source>
</evidence>
<dbReference type="Proteomes" id="UP000288859">
    <property type="component" value="Unassembled WGS sequence"/>
</dbReference>
<dbReference type="AlphaFoldDB" id="A0A438NBW6"/>
<dbReference type="PANTHER" id="PTHR47260">
    <property type="entry name" value="UPF0644 PROTEIN PB2B4.06"/>
    <property type="match status" value="1"/>
</dbReference>
<dbReference type="Pfam" id="PF03061">
    <property type="entry name" value="4HBT"/>
    <property type="match status" value="1"/>
</dbReference>
<dbReference type="CDD" id="cd03443">
    <property type="entry name" value="PaaI_thioesterase"/>
    <property type="match status" value="1"/>
</dbReference>
<dbReference type="Gene3D" id="3.10.129.10">
    <property type="entry name" value="Hotdog Thioesterase"/>
    <property type="match status" value="1"/>
</dbReference>
<organism evidence="2 3">
    <name type="scientific">Exophiala mesophila</name>
    <name type="common">Black yeast-like fungus</name>
    <dbReference type="NCBI Taxonomy" id="212818"/>
    <lineage>
        <taxon>Eukaryota</taxon>
        <taxon>Fungi</taxon>
        <taxon>Dikarya</taxon>
        <taxon>Ascomycota</taxon>
        <taxon>Pezizomycotina</taxon>
        <taxon>Eurotiomycetes</taxon>
        <taxon>Chaetothyriomycetidae</taxon>
        <taxon>Chaetothyriales</taxon>
        <taxon>Herpotrichiellaceae</taxon>
        <taxon>Exophiala</taxon>
    </lineage>
</organism>
<gene>
    <name evidence="2" type="ORF">B0A52_02919</name>
</gene>
<dbReference type="EMBL" id="NAJM01000008">
    <property type="protein sequence ID" value="RVX73277.1"/>
    <property type="molecule type" value="Genomic_DNA"/>
</dbReference>
<comment type="caution">
    <text evidence="2">The sequence shown here is derived from an EMBL/GenBank/DDBJ whole genome shotgun (WGS) entry which is preliminary data.</text>
</comment>
<dbReference type="SUPFAM" id="SSF54637">
    <property type="entry name" value="Thioesterase/thiol ester dehydrase-isomerase"/>
    <property type="match status" value="1"/>
</dbReference>
<evidence type="ECO:0000313" key="2">
    <source>
        <dbReference type="EMBL" id="RVX73277.1"/>
    </source>
</evidence>
<dbReference type="InterPro" id="IPR052061">
    <property type="entry name" value="PTE-AB_protein"/>
</dbReference>
<protein>
    <recommendedName>
        <fullName evidence="1">Thioesterase domain-containing protein</fullName>
    </recommendedName>
</protein>
<dbReference type="OrthoDB" id="506431at2759"/>
<dbReference type="InterPro" id="IPR029069">
    <property type="entry name" value="HotDog_dom_sf"/>
</dbReference>
<sequence>MSTPAIRVAAQKPSTAGAGGVNLADVDGLLQTAVSSYTEIQDLLRDSTVNINLHRAVLKVDQEYLADHLTLTTLTGPGLISPQPYVFTNDDAGTLWAFYHLGRRLAGHSGIVHGGLMAALLDECMGRACFPLLAGKIAVTAKLEVSYMAPVTVDSVIVLKAETMDVQGRKAWVKGTIEALSLGRLEGKTTMAKATGLFIEPKWASEMGKMM</sequence>
<dbReference type="PANTHER" id="PTHR47260:SF7">
    <property type="entry name" value="THIOESTERASE FAMILY PROTEIN (AFU_ORTHOLOGUE AFUA_1G10800)"/>
    <property type="match status" value="1"/>
</dbReference>